<dbReference type="AlphaFoldDB" id="A0A250X8N6"/>
<comment type="caution">
    <text evidence="1">The sequence shown here is derived from an EMBL/GenBank/DDBJ whole genome shotgun (WGS) entry which is preliminary data.</text>
</comment>
<name>A0A250X8N6_9CHLO</name>
<proteinExistence type="predicted"/>
<organism evidence="1 2">
    <name type="scientific">Chlamydomonas eustigma</name>
    <dbReference type="NCBI Taxonomy" id="1157962"/>
    <lineage>
        <taxon>Eukaryota</taxon>
        <taxon>Viridiplantae</taxon>
        <taxon>Chlorophyta</taxon>
        <taxon>core chlorophytes</taxon>
        <taxon>Chlorophyceae</taxon>
        <taxon>CS clade</taxon>
        <taxon>Chlamydomonadales</taxon>
        <taxon>Chlamydomonadaceae</taxon>
        <taxon>Chlamydomonas</taxon>
    </lineage>
</organism>
<evidence type="ECO:0000313" key="1">
    <source>
        <dbReference type="EMBL" id="GAX79279.1"/>
    </source>
</evidence>
<dbReference type="Proteomes" id="UP000232323">
    <property type="component" value="Unassembled WGS sequence"/>
</dbReference>
<dbReference type="EMBL" id="BEGY01000041">
    <property type="protein sequence ID" value="GAX79279.1"/>
    <property type="molecule type" value="Genomic_DNA"/>
</dbReference>
<protein>
    <submittedName>
        <fullName evidence="1">Uncharacterized protein</fullName>
    </submittedName>
</protein>
<gene>
    <name evidence="1" type="ORF">CEUSTIGMA_g6719.t1</name>
</gene>
<keyword evidence="2" id="KW-1185">Reference proteome</keyword>
<sequence>MCLKFLTFHRAFLFEELRLKRRQWTLRGIKKMCPTGQPKFWLGESSQFNNGRPVPVKSSIQSTSMKKRDRGCASKCIHYVSSAMIVKLLELACLLWQSKLHGHSVIQVSSSNSLSGML</sequence>
<accession>A0A250X8N6</accession>
<evidence type="ECO:0000313" key="2">
    <source>
        <dbReference type="Proteomes" id="UP000232323"/>
    </source>
</evidence>
<reference evidence="1 2" key="1">
    <citation type="submission" date="2017-08" db="EMBL/GenBank/DDBJ databases">
        <title>Acidophilic green algal genome provides insights into adaptation to an acidic environment.</title>
        <authorList>
            <person name="Hirooka S."/>
            <person name="Hirose Y."/>
            <person name="Kanesaki Y."/>
            <person name="Higuchi S."/>
            <person name="Fujiwara T."/>
            <person name="Onuma R."/>
            <person name="Era A."/>
            <person name="Ohbayashi R."/>
            <person name="Uzuka A."/>
            <person name="Nozaki H."/>
            <person name="Yoshikawa H."/>
            <person name="Miyagishima S.Y."/>
        </authorList>
    </citation>
    <scope>NUCLEOTIDE SEQUENCE [LARGE SCALE GENOMIC DNA]</scope>
    <source>
        <strain evidence="1 2">NIES-2499</strain>
    </source>
</reference>